<dbReference type="GO" id="GO:0070403">
    <property type="term" value="F:NAD+ binding"/>
    <property type="evidence" value="ECO:0007669"/>
    <property type="project" value="InterPro"/>
</dbReference>
<keyword evidence="6" id="KW-1133">Transmembrane helix</keyword>
<evidence type="ECO:0000313" key="15">
    <source>
        <dbReference type="EMBL" id="BBX46112.1"/>
    </source>
</evidence>
<protein>
    <submittedName>
        <fullName evidence="15">NAD-dependent dehydratase</fullName>
    </submittedName>
</protein>
<evidence type="ECO:0000256" key="7">
    <source>
        <dbReference type="ARBA" id="ARBA00023027"/>
    </source>
</evidence>
<comment type="cofactor">
    <cofactor evidence="1">
        <name>NAD(+)</name>
        <dbReference type="ChEBI" id="CHEBI:57540"/>
    </cofactor>
</comment>
<evidence type="ECO:0000259" key="14">
    <source>
        <dbReference type="Pfam" id="PF01370"/>
    </source>
</evidence>
<evidence type="ECO:0000256" key="2">
    <source>
        <dbReference type="ARBA" id="ARBA00004323"/>
    </source>
</evidence>
<dbReference type="SUPFAM" id="SSF51735">
    <property type="entry name" value="NAD(P)-binding Rossmann-fold domains"/>
    <property type="match status" value="1"/>
</dbReference>
<dbReference type="AlphaFoldDB" id="A0A7I7KXQ9"/>
<keyword evidence="7" id="KW-0520">NAD</keyword>
<dbReference type="GO" id="GO:0048040">
    <property type="term" value="F:UDP-glucuronate decarboxylase activity"/>
    <property type="evidence" value="ECO:0007669"/>
    <property type="project" value="TreeGrafter"/>
</dbReference>
<evidence type="ECO:0000256" key="1">
    <source>
        <dbReference type="ARBA" id="ARBA00001911"/>
    </source>
</evidence>
<keyword evidence="11" id="KW-0456">Lyase</keyword>
<keyword evidence="9" id="KW-0472">Membrane</keyword>
<accession>A0A7I7KXQ9</accession>
<dbReference type="UniPathway" id="UPA00796">
    <property type="reaction ID" value="UER00771"/>
</dbReference>
<dbReference type="PANTHER" id="PTHR43078">
    <property type="entry name" value="UDP-GLUCURONIC ACID DECARBOXYLASE-RELATED"/>
    <property type="match status" value="1"/>
</dbReference>
<reference evidence="15 16" key="1">
    <citation type="journal article" date="2019" name="Emerg. Microbes Infect.">
        <title>Comprehensive subspecies identification of 175 nontuberculous mycobacteria species based on 7547 genomic profiles.</title>
        <authorList>
            <person name="Matsumoto Y."/>
            <person name="Kinjo T."/>
            <person name="Motooka D."/>
            <person name="Nabeya D."/>
            <person name="Jung N."/>
            <person name="Uechi K."/>
            <person name="Horii T."/>
            <person name="Iida T."/>
            <person name="Fujita J."/>
            <person name="Nakamura S."/>
        </authorList>
    </citation>
    <scope>NUCLEOTIDE SEQUENCE [LARGE SCALE GENOMIC DNA]</scope>
    <source>
        <strain evidence="15 16">JCM 12404</strain>
    </source>
</reference>
<dbReference type="InterPro" id="IPR036291">
    <property type="entry name" value="NAD(P)-bd_dom_sf"/>
</dbReference>
<evidence type="ECO:0000256" key="10">
    <source>
        <dbReference type="ARBA" id="ARBA00023180"/>
    </source>
</evidence>
<dbReference type="Gene3D" id="3.40.50.720">
    <property type="entry name" value="NAD(P)-binding Rossmann-like Domain"/>
    <property type="match status" value="1"/>
</dbReference>
<sequence length="345" mass="38133">MRALVAGAAGFLGSHLCDRLRRDGVTVLGLDNFCTGSRQNIIHLEHDRDFEFIEHDITQPIDASAAGQVDVIFNLACPAAPLAYQRDPLFTLETNYGGVRNLLELAREKEATILQASTSEVYGNPTLHPQVEDYWGNVNCFGVRSCYDEGKRVAETLMLEYGRRYGIPIKVVRIFNTYGPRMDPEDGRIVATFIVQALQGRPITIFGDGSQTRSFCYVDDLVDGLVRMARSEPSFTGPVNLGNPAEFTVLEAARLIKKMTGSSSPTINDVLPQDDPRQRKPDISLAEAKLGWHPRVSFEQGVARTIEYFRAVTGSRPDPCRRLSAANGCADPDSPRRAARAAVMR</sequence>
<dbReference type="Pfam" id="PF01370">
    <property type="entry name" value="Epimerase"/>
    <property type="match status" value="1"/>
</dbReference>
<evidence type="ECO:0000256" key="12">
    <source>
        <dbReference type="ARBA" id="ARBA00037859"/>
    </source>
</evidence>
<dbReference type="GO" id="GO:0005737">
    <property type="term" value="C:cytoplasm"/>
    <property type="evidence" value="ECO:0007669"/>
    <property type="project" value="TreeGrafter"/>
</dbReference>
<evidence type="ECO:0000256" key="8">
    <source>
        <dbReference type="ARBA" id="ARBA00023034"/>
    </source>
</evidence>
<keyword evidence="16" id="KW-1185">Reference proteome</keyword>
<keyword evidence="5" id="KW-0735">Signal-anchor</keyword>
<dbReference type="GO" id="GO:0042732">
    <property type="term" value="P:D-xylose metabolic process"/>
    <property type="evidence" value="ECO:0007669"/>
    <property type="project" value="InterPro"/>
</dbReference>
<feature type="region of interest" description="Disordered" evidence="13">
    <location>
        <begin position="325"/>
        <end position="345"/>
    </location>
</feature>
<evidence type="ECO:0000256" key="11">
    <source>
        <dbReference type="ARBA" id="ARBA00023239"/>
    </source>
</evidence>
<evidence type="ECO:0000256" key="9">
    <source>
        <dbReference type="ARBA" id="ARBA00023136"/>
    </source>
</evidence>
<dbReference type="EMBL" id="AP022569">
    <property type="protein sequence ID" value="BBX46112.1"/>
    <property type="molecule type" value="Genomic_DNA"/>
</dbReference>
<keyword evidence="8" id="KW-0333">Golgi apparatus</keyword>
<dbReference type="RefSeq" id="WP_163776314.1">
    <property type="nucleotide sequence ID" value="NZ_AP022569.1"/>
</dbReference>
<name>A0A7I7KXQ9_9MYCO</name>
<evidence type="ECO:0000313" key="16">
    <source>
        <dbReference type="Proteomes" id="UP000465866"/>
    </source>
</evidence>
<keyword evidence="10" id="KW-0325">Glycoprotein</keyword>
<keyword evidence="4" id="KW-0210">Decarboxylase</keyword>
<keyword evidence="3" id="KW-0812">Transmembrane</keyword>
<dbReference type="CDD" id="cd05230">
    <property type="entry name" value="UGD_SDR_e"/>
    <property type="match status" value="1"/>
</dbReference>
<dbReference type="GO" id="GO:0033320">
    <property type="term" value="P:UDP-D-xylose biosynthetic process"/>
    <property type="evidence" value="ECO:0007669"/>
    <property type="project" value="UniProtKB-UniPathway"/>
</dbReference>
<evidence type="ECO:0000256" key="5">
    <source>
        <dbReference type="ARBA" id="ARBA00022968"/>
    </source>
</evidence>
<dbReference type="FunFam" id="3.40.50.720:FF:000065">
    <property type="entry name" value="UDP-glucuronic acid decarboxylase 1"/>
    <property type="match status" value="1"/>
</dbReference>
<dbReference type="InterPro" id="IPR044516">
    <property type="entry name" value="UXS-like"/>
</dbReference>
<comment type="subcellular location">
    <subcellularLocation>
        <location evidence="2">Golgi apparatus membrane</location>
        <topology evidence="2">Single-pass type II membrane protein</topology>
    </subcellularLocation>
    <subcellularLocation>
        <location evidence="12">Golgi apparatus</location>
        <location evidence="12">Golgi stack membrane</location>
    </subcellularLocation>
</comment>
<dbReference type="PANTHER" id="PTHR43078:SF6">
    <property type="entry name" value="UDP-GLUCURONIC ACID DECARBOXYLASE 1"/>
    <property type="match status" value="1"/>
</dbReference>
<evidence type="ECO:0000256" key="4">
    <source>
        <dbReference type="ARBA" id="ARBA00022793"/>
    </source>
</evidence>
<feature type="domain" description="NAD-dependent epimerase/dehydratase" evidence="14">
    <location>
        <begin position="3"/>
        <end position="231"/>
    </location>
</feature>
<dbReference type="InterPro" id="IPR001509">
    <property type="entry name" value="Epimerase_deHydtase"/>
</dbReference>
<proteinExistence type="predicted"/>
<evidence type="ECO:0000256" key="3">
    <source>
        <dbReference type="ARBA" id="ARBA00022692"/>
    </source>
</evidence>
<evidence type="ECO:0000256" key="13">
    <source>
        <dbReference type="SAM" id="MobiDB-lite"/>
    </source>
</evidence>
<gene>
    <name evidence="15" type="ORF">MCOO_21270</name>
</gene>
<dbReference type="Proteomes" id="UP000465866">
    <property type="component" value="Chromosome"/>
</dbReference>
<evidence type="ECO:0000256" key="6">
    <source>
        <dbReference type="ARBA" id="ARBA00022989"/>
    </source>
</evidence>
<dbReference type="KEGG" id="mcoo:MCOO_21270"/>
<organism evidence="15 16">
    <name type="scientific">Mycobacterium cookii</name>
    <dbReference type="NCBI Taxonomy" id="1775"/>
    <lineage>
        <taxon>Bacteria</taxon>
        <taxon>Bacillati</taxon>
        <taxon>Actinomycetota</taxon>
        <taxon>Actinomycetes</taxon>
        <taxon>Mycobacteriales</taxon>
        <taxon>Mycobacteriaceae</taxon>
        <taxon>Mycobacterium</taxon>
    </lineage>
</organism>